<gene>
    <name evidence="2" type="ORF">GCM10022244_17020</name>
</gene>
<name>A0ABP7LS29_9ACTN</name>
<proteinExistence type="predicted"/>
<dbReference type="InterPro" id="IPR010427">
    <property type="entry name" value="DUF1023"/>
</dbReference>
<evidence type="ECO:0000313" key="2">
    <source>
        <dbReference type="EMBL" id="GAA3907522.1"/>
    </source>
</evidence>
<evidence type="ECO:0000259" key="1">
    <source>
        <dbReference type="Pfam" id="PF06259"/>
    </source>
</evidence>
<dbReference type="SUPFAM" id="SSF53474">
    <property type="entry name" value="alpha/beta-Hydrolases"/>
    <property type="match status" value="1"/>
</dbReference>
<dbReference type="Pfam" id="PF06259">
    <property type="entry name" value="Abhydrolase_8"/>
    <property type="match status" value="1"/>
</dbReference>
<protein>
    <recommendedName>
        <fullName evidence="1">DUF1023 domain-containing protein</fullName>
    </recommendedName>
</protein>
<reference evidence="3" key="1">
    <citation type="journal article" date="2019" name="Int. J. Syst. Evol. Microbiol.">
        <title>The Global Catalogue of Microorganisms (GCM) 10K type strain sequencing project: providing services to taxonomists for standard genome sequencing and annotation.</title>
        <authorList>
            <consortium name="The Broad Institute Genomics Platform"/>
            <consortium name="The Broad Institute Genome Sequencing Center for Infectious Disease"/>
            <person name="Wu L."/>
            <person name="Ma J."/>
        </authorList>
    </citation>
    <scope>NUCLEOTIDE SEQUENCE [LARGE SCALE GENOMIC DNA]</scope>
    <source>
        <strain evidence="3">JCM 16956</strain>
    </source>
</reference>
<sequence>MPTWQQLRDVKLSEYTDAADGWGKVSSRANADKDRVDNAMFARIHDTQEGDAAKAACDEVRQLSRNYQYLHTECGLIRTALNGLAAELAAPQNKLKRALEDAANLKFTVKPDGSVEYPTDSFVLAPGSNTAQDGAPVPYAPGAGEGVGSADANKGKAEDIAQRIGDAVREAAEIDSRYAAVLRKLKAEPGLTVSDATLADAAADTRAMQEAAGKYADDGKIPQGKSPQENAAWWNGLTQEQRDEYATLYPASVGALDGIPSAVRDDANRMVLAETRAQTQLELNAIPKQPQEYLPNPNGQYPAVIKNPAWREWNDKYGDRYARLDSSLKGMNAIEARFAQTGKEGLPEAYLLGFSSEGNGRAIIANGNPDTAKHTAVYVPGTTSNLGSIGGNIDRMVDLWRSTDRLPGDDSVSTITWLGYDAPQDIVKDAPFEHYATDGAPAYNKFMEGLEVAQGGPDKSHTTAIGHSYGTTLLGAAARDGHLRADDMIVAGSPGVLVGSAEELDVPKGHVWNQEADGDAVPDIGRWGHGGSQWRLGGGVFLIPSDEVFGANQMSTDTEGHSDYWKRDSQSLNNQAAVVAGQYGKVKHDE</sequence>
<keyword evidence="3" id="KW-1185">Reference proteome</keyword>
<evidence type="ECO:0000313" key="3">
    <source>
        <dbReference type="Proteomes" id="UP001501000"/>
    </source>
</evidence>
<dbReference type="InterPro" id="IPR029058">
    <property type="entry name" value="AB_hydrolase_fold"/>
</dbReference>
<dbReference type="EMBL" id="BAABAJ010000004">
    <property type="protein sequence ID" value="GAA3907522.1"/>
    <property type="molecule type" value="Genomic_DNA"/>
</dbReference>
<comment type="caution">
    <text evidence="2">The sequence shown here is derived from an EMBL/GenBank/DDBJ whole genome shotgun (WGS) entry which is preliminary data.</text>
</comment>
<accession>A0ABP7LS29</accession>
<organism evidence="2 3">
    <name type="scientific">Streptomyces gulbargensis</name>
    <dbReference type="NCBI Taxonomy" id="364901"/>
    <lineage>
        <taxon>Bacteria</taxon>
        <taxon>Bacillati</taxon>
        <taxon>Actinomycetota</taxon>
        <taxon>Actinomycetes</taxon>
        <taxon>Kitasatosporales</taxon>
        <taxon>Streptomycetaceae</taxon>
        <taxon>Streptomyces</taxon>
    </lineage>
</organism>
<dbReference type="Proteomes" id="UP001501000">
    <property type="component" value="Unassembled WGS sequence"/>
</dbReference>
<feature type="domain" description="DUF1023" evidence="1">
    <location>
        <begin position="358"/>
        <end position="524"/>
    </location>
</feature>
<dbReference type="RefSeq" id="WP_345280197.1">
    <property type="nucleotide sequence ID" value="NZ_BAABAJ010000004.1"/>
</dbReference>